<dbReference type="RefSeq" id="XP_006819521.1">
    <property type="nucleotide sequence ID" value="XM_006819458.1"/>
</dbReference>
<protein>
    <submittedName>
        <fullName evidence="2">Uncharacterized protein LOC102807736</fullName>
    </submittedName>
</protein>
<dbReference type="InterPro" id="IPR052055">
    <property type="entry name" value="Hepadnavirus_pol/RT"/>
</dbReference>
<dbReference type="Proteomes" id="UP000694865">
    <property type="component" value="Unplaced"/>
</dbReference>
<dbReference type="CDD" id="cd09275">
    <property type="entry name" value="RNase_HI_RT_DIRS1"/>
    <property type="match status" value="1"/>
</dbReference>
<organism evidence="1 2">
    <name type="scientific">Saccoglossus kowalevskii</name>
    <name type="common">Acorn worm</name>
    <dbReference type="NCBI Taxonomy" id="10224"/>
    <lineage>
        <taxon>Eukaryota</taxon>
        <taxon>Metazoa</taxon>
        <taxon>Hemichordata</taxon>
        <taxon>Enteropneusta</taxon>
        <taxon>Harrimaniidae</taxon>
        <taxon>Saccoglossus</taxon>
    </lineage>
</organism>
<dbReference type="PANTHER" id="PTHR33050:SF8">
    <property type="entry name" value="REVERSE TRANSCRIPTASE DOMAIN-CONTAINING PROTEIN"/>
    <property type="match status" value="1"/>
</dbReference>
<sequence>MWEHFLAAWNEAHFFLHSTVTLASDIDIFTDALSTVGFGGYFKGSWFCDKWPVELDSQHNDDLCMALLELYLIVVAAMLWGTQWSQHRISFNCDNFATVHIIRKGRASSHCCIINKLLRWLTLLAMQHNFVFLAHHLPGAHNGIADSLSRFQFQRFRLLAPAAQQHKTQCPLFYR</sequence>
<dbReference type="PANTHER" id="PTHR33050">
    <property type="entry name" value="REVERSE TRANSCRIPTASE DOMAIN-CONTAINING PROTEIN"/>
    <property type="match status" value="1"/>
</dbReference>
<accession>A0ABM0MHN0</accession>
<evidence type="ECO:0000313" key="2">
    <source>
        <dbReference type="RefSeq" id="XP_006819521.1"/>
    </source>
</evidence>
<gene>
    <name evidence="2" type="primary">LOC102807736</name>
</gene>
<evidence type="ECO:0000313" key="1">
    <source>
        <dbReference type="Proteomes" id="UP000694865"/>
    </source>
</evidence>
<name>A0ABM0MHN0_SACKO</name>
<proteinExistence type="predicted"/>
<reference evidence="2" key="1">
    <citation type="submission" date="2025-08" db="UniProtKB">
        <authorList>
            <consortium name="RefSeq"/>
        </authorList>
    </citation>
    <scope>IDENTIFICATION</scope>
    <source>
        <tissue evidence="2">Testes</tissue>
    </source>
</reference>
<dbReference type="GeneID" id="102807736"/>
<keyword evidence="1" id="KW-1185">Reference proteome</keyword>